<comment type="subcellular location">
    <subcellularLocation>
        <location evidence="1">Membrane</location>
        <topology evidence="1">Multi-pass membrane protein</topology>
    </subcellularLocation>
</comment>
<keyword evidence="6" id="KW-1185">Reference proteome</keyword>
<feature type="transmembrane region" description="Helical" evidence="3">
    <location>
        <begin position="153"/>
        <end position="178"/>
    </location>
</feature>
<dbReference type="PANTHER" id="PTHR11360:SF260">
    <property type="entry name" value="MFS DOMAIN-CONTAINING PROTEIN"/>
    <property type="match status" value="1"/>
</dbReference>
<feature type="transmembrane region" description="Helical" evidence="3">
    <location>
        <begin position="685"/>
        <end position="706"/>
    </location>
</feature>
<accession>A0ABR0ACT2</accession>
<name>A0ABR0ACT2_9CRUS</name>
<reference evidence="5 6" key="1">
    <citation type="journal article" date="2023" name="Nucleic Acids Res.">
        <title>The hologenome of Daphnia magna reveals possible DNA methylation and microbiome-mediated evolution of the host genome.</title>
        <authorList>
            <person name="Chaturvedi A."/>
            <person name="Li X."/>
            <person name="Dhandapani V."/>
            <person name="Marshall H."/>
            <person name="Kissane S."/>
            <person name="Cuenca-Cambronero M."/>
            <person name="Asole G."/>
            <person name="Calvet F."/>
            <person name="Ruiz-Romero M."/>
            <person name="Marangio P."/>
            <person name="Guigo R."/>
            <person name="Rago D."/>
            <person name="Mirbahai L."/>
            <person name="Eastwood N."/>
            <person name="Colbourne J.K."/>
            <person name="Zhou J."/>
            <person name="Mallon E."/>
            <person name="Orsini L."/>
        </authorList>
    </citation>
    <scope>NUCLEOTIDE SEQUENCE [LARGE SCALE GENOMIC DNA]</scope>
    <source>
        <strain evidence="5">LRV0_1</strain>
    </source>
</reference>
<feature type="region of interest" description="Disordered" evidence="2">
    <location>
        <begin position="337"/>
        <end position="373"/>
    </location>
</feature>
<keyword evidence="3" id="KW-0812">Transmembrane</keyword>
<dbReference type="InterPro" id="IPR036259">
    <property type="entry name" value="MFS_trans_sf"/>
</dbReference>
<dbReference type="Proteomes" id="UP001234178">
    <property type="component" value="Unassembled WGS sequence"/>
</dbReference>
<dbReference type="InterPro" id="IPR050327">
    <property type="entry name" value="Proton-linked_MCT"/>
</dbReference>
<feature type="domain" description="Major facilitator superfamily (MFS) profile" evidence="4">
    <location>
        <begin position="152"/>
        <end position="772"/>
    </location>
</feature>
<dbReference type="InterPro" id="IPR020846">
    <property type="entry name" value="MFS_dom"/>
</dbReference>
<evidence type="ECO:0000259" key="4">
    <source>
        <dbReference type="PROSITE" id="PS50850"/>
    </source>
</evidence>
<evidence type="ECO:0000256" key="3">
    <source>
        <dbReference type="SAM" id="Phobius"/>
    </source>
</evidence>
<feature type="transmembrane region" description="Helical" evidence="3">
    <location>
        <begin position="718"/>
        <end position="736"/>
    </location>
</feature>
<feature type="transmembrane region" description="Helical" evidence="3">
    <location>
        <begin position="307"/>
        <end position="327"/>
    </location>
</feature>
<proteinExistence type="predicted"/>
<feature type="compositionally biased region" description="Basic and acidic residues" evidence="2">
    <location>
        <begin position="360"/>
        <end position="371"/>
    </location>
</feature>
<feature type="compositionally biased region" description="Polar residues" evidence="2">
    <location>
        <begin position="345"/>
        <end position="359"/>
    </location>
</feature>
<evidence type="ECO:0000313" key="5">
    <source>
        <dbReference type="EMBL" id="KAK4022922.1"/>
    </source>
</evidence>
<evidence type="ECO:0000256" key="1">
    <source>
        <dbReference type="ARBA" id="ARBA00004141"/>
    </source>
</evidence>
<dbReference type="Pfam" id="PF07690">
    <property type="entry name" value="MFS_1"/>
    <property type="match status" value="2"/>
</dbReference>
<comment type="caution">
    <text evidence="5">The sequence shown here is derived from an EMBL/GenBank/DDBJ whole genome shotgun (WGS) entry which is preliminary data.</text>
</comment>
<feature type="transmembrane region" description="Helical" evidence="3">
    <location>
        <begin position="244"/>
        <end position="271"/>
    </location>
</feature>
<dbReference type="Gene3D" id="1.20.1250.20">
    <property type="entry name" value="MFS general substrate transporter like domains"/>
    <property type="match status" value="2"/>
</dbReference>
<dbReference type="PANTHER" id="PTHR11360">
    <property type="entry name" value="MONOCARBOXYLATE TRANSPORTER"/>
    <property type="match status" value="1"/>
</dbReference>
<keyword evidence="3" id="KW-1133">Transmembrane helix</keyword>
<feature type="transmembrane region" description="Helical" evidence="3">
    <location>
        <begin position="748"/>
        <end position="770"/>
    </location>
</feature>
<feature type="transmembrane region" description="Helical" evidence="3">
    <location>
        <begin position="216"/>
        <end position="238"/>
    </location>
</feature>
<feature type="transmembrane region" description="Helical" evidence="3">
    <location>
        <begin position="573"/>
        <end position="594"/>
    </location>
</feature>
<evidence type="ECO:0000313" key="6">
    <source>
        <dbReference type="Proteomes" id="UP001234178"/>
    </source>
</evidence>
<feature type="transmembrane region" description="Helical" evidence="3">
    <location>
        <begin position="190"/>
        <end position="209"/>
    </location>
</feature>
<dbReference type="InterPro" id="IPR011701">
    <property type="entry name" value="MFS"/>
</dbReference>
<feature type="transmembrane region" description="Helical" evidence="3">
    <location>
        <begin position="629"/>
        <end position="649"/>
    </location>
</feature>
<dbReference type="EMBL" id="JAOYFB010000037">
    <property type="protein sequence ID" value="KAK4022922.1"/>
    <property type="molecule type" value="Genomic_DNA"/>
</dbReference>
<organism evidence="5 6">
    <name type="scientific">Daphnia magna</name>
    <dbReference type="NCBI Taxonomy" id="35525"/>
    <lineage>
        <taxon>Eukaryota</taxon>
        <taxon>Metazoa</taxon>
        <taxon>Ecdysozoa</taxon>
        <taxon>Arthropoda</taxon>
        <taxon>Crustacea</taxon>
        <taxon>Branchiopoda</taxon>
        <taxon>Diplostraca</taxon>
        <taxon>Cladocera</taxon>
        <taxon>Anomopoda</taxon>
        <taxon>Daphniidae</taxon>
        <taxon>Daphnia</taxon>
    </lineage>
</organism>
<keyword evidence="3" id="KW-0472">Membrane</keyword>
<gene>
    <name evidence="5" type="ORF">OUZ56_008366</name>
</gene>
<evidence type="ECO:0000256" key="2">
    <source>
        <dbReference type="SAM" id="MobiDB-lite"/>
    </source>
</evidence>
<feature type="transmembrane region" description="Helical" evidence="3">
    <location>
        <begin position="278"/>
        <end position="301"/>
    </location>
</feature>
<dbReference type="SUPFAM" id="SSF103473">
    <property type="entry name" value="MFS general substrate transporter"/>
    <property type="match status" value="1"/>
</dbReference>
<protein>
    <recommendedName>
        <fullName evidence="4">Major facilitator superfamily (MFS) profile domain-containing protein</fullName>
    </recommendedName>
</protein>
<feature type="transmembrane region" description="Helical" evidence="3">
    <location>
        <begin position="658"/>
        <end position="679"/>
    </location>
</feature>
<dbReference type="CDD" id="cd17352">
    <property type="entry name" value="MFS_MCT_SLC16"/>
    <property type="match status" value="1"/>
</dbReference>
<dbReference type="PROSITE" id="PS50850">
    <property type="entry name" value="MFS"/>
    <property type="match status" value="1"/>
</dbReference>
<sequence length="824" mass="90216">MEDNHKDVLARSQSWAVIRHVERLTTERKGSVAANEEEEDSVAVPIQDAQSYKLDKTTEAAEVRRLMETLTGQQPSTDTGHSAASLKVHFRCSLDDISNDNDNMSLNDGAADCSYRSHSEATSWSVSESDLTGQGIDEDEDDVNLAPDGGWGWVIVAASFVIHLIADGITFSFGVIYAELLDYFKESKGYTAVIGSLFMATPLLSGPLASSLTDRFGCRAVTIAGSIVAAIGLFLTSLSNSVEALFFTFLIAGLGLSLCYVAAIAVVAFYFDKRLSLATGLAVCGSGIGTFIFAPITQYLINEYGWRGAMLILSGIFLNIVICGALMREVEGPGNLRGNAKGKMSRSTSEQASTGFRSRNCSESDTEHQRLSSDSPAVLMEIKAAADSTYLEFERDEDTRLCNSLINLPTFLRHGDKIPHEVLMTITNNPRLYGIVLANYPTLFDGYVLENENKEAERSIAMPENSPKKCKDPIDSKDTAAALLTSKEVIHPHGHHWHAAYLNGLKIKKRSLTYRGAMLNLPRYRLRASSCPDIYRNSITTIAREKEGACWDYLEELRDVFMFDFSYLSNPSFVMFAISNGLLYCCYHVPYIYLTDWAKTQGQPKEDESLDEFLYNVPSGGRQSDEPSFLLSIVGILNTLGVIIVGYLGDRSWANPTWIYSASMLLCGLATAVVPLLPGSPWLEIAAGLFGLSIAANYSLVSAILVELISLERFVNAYGLLLLFQGVANLIGPPLAGWISDLTGSYDLSFYIAGIFIILSGAILVLLPAFQHIKSRMSVNIRADSLETGMLAKVENQQGRSTFIRTKESVRLGPSDKTISSTPI</sequence>